<keyword evidence="1" id="KW-0812">Transmembrane</keyword>
<evidence type="ECO:0000313" key="2">
    <source>
        <dbReference type="EMBL" id="KAL0104619.1"/>
    </source>
</evidence>
<evidence type="ECO:0000313" key="3">
    <source>
        <dbReference type="Proteomes" id="UP001430953"/>
    </source>
</evidence>
<keyword evidence="3" id="KW-1185">Reference proteome</keyword>
<dbReference type="EMBL" id="JADYXP020000020">
    <property type="protein sequence ID" value="KAL0104619.1"/>
    <property type="molecule type" value="Genomic_DNA"/>
</dbReference>
<feature type="transmembrane region" description="Helical" evidence="1">
    <location>
        <begin position="6"/>
        <end position="29"/>
    </location>
</feature>
<protein>
    <submittedName>
        <fullName evidence="2">Uncharacterized protein</fullName>
    </submittedName>
</protein>
<keyword evidence="1" id="KW-1133">Transmembrane helix</keyword>
<gene>
    <name evidence="2" type="ORF">PUN28_017392</name>
</gene>
<organism evidence="2 3">
    <name type="scientific">Cardiocondyla obscurior</name>
    <dbReference type="NCBI Taxonomy" id="286306"/>
    <lineage>
        <taxon>Eukaryota</taxon>
        <taxon>Metazoa</taxon>
        <taxon>Ecdysozoa</taxon>
        <taxon>Arthropoda</taxon>
        <taxon>Hexapoda</taxon>
        <taxon>Insecta</taxon>
        <taxon>Pterygota</taxon>
        <taxon>Neoptera</taxon>
        <taxon>Endopterygota</taxon>
        <taxon>Hymenoptera</taxon>
        <taxon>Apocrita</taxon>
        <taxon>Aculeata</taxon>
        <taxon>Formicoidea</taxon>
        <taxon>Formicidae</taxon>
        <taxon>Myrmicinae</taxon>
        <taxon>Cardiocondyla</taxon>
    </lineage>
</organism>
<sequence length="205" mass="23845">MLNNYFIWFGICICIVNFIFYISFFLFHVHVRVAQKFKICYNSRFCLAAASLGVQDSRYILVYPVLLLHFHLKLEYSFLLCLYYCLTQAEIALCLIPQTVYSNDNEQHNINVCISLLFLRNPNKFQSSSSNWVVLQIFLSLSFTLKKSYPSLSKRAHSCWMKCRMPGIEYCGRWSLASPLLPLSLPPWCLLLARDTFAPPASWPL</sequence>
<evidence type="ECO:0000256" key="1">
    <source>
        <dbReference type="SAM" id="Phobius"/>
    </source>
</evidence>
<keyword evidence="1" id="KW-0472">Membrane</keyword>
<reference evidence="2 3" key="1">
    <citation type="submission" date="2023-03" db="EMBL/GenBank/DDBJ databases">
        <title>High recombination rates correlate with genetic variation in Cardiocondyla obscurior ants.</title>
        <authorList>
            <person name="Errbii M."/>
        </authorList>
    </citation>
    <scope>NUCLEOTIDE SEQUENCE [LARGE SCALE GENOMIC DNA]</scope>
    <source>
        <strain evidence="2">Alpha-2009</strain>
        <tissue evidence="2">Whole body</tissue>
    </source>
</reference>
<proteinExistence type="predicted"/>
<accession>A0AAW2ELL6</accession>
<dbReference type="AlphaFoldDB" id="A0AAW2ELL6"/>
<name>A0AAW2ELL6_9HYME</name>
<dbReference type="Proteomes" id="UP001430953">
    <property type="component" value="Unassembled WGS sequence"/>
</dbReference>
<comment type="caution">
    <text evidence="2">The sequence shown here is derived from an EMBL/GenBank/DDBJ whole genome shotgun (WGS) entry which is preliminary data.</text>
</comment>